<dbReference type="AlphaFoldDB" id="A0A482IBT4"/>
<dbReference type="SMART" id="SM00369">
    <property type="entry name" value="LRR_TYP"/>
    <property type="match status" value="14"/>
</dbReference>
<dbReference type="PANTHER" id="PTHR24365">
    <property type="entry name" value="TOLL-LIKE RECEPTOR"/>
    <property type="match status" value="1"/>
</dbReference>
<dbReference type="InterPro" id="IPR000157">
    <property type="entry name" value="TIR_dom"/>
</dbReference>
<dbReference type="PROSITE" id="PS50104">
    <property type="entry name" value="TIR"/>
    <property type="match status" value="1"/>
</dbReference>
<keyword evidence="3" id="KW-0399">Innate immunity</keyword>
<evidence type="ECO:0000256" key="9">
    <source>
        <dbReference type="ARBA" id="ARBA00022989"/>
    </source>
</evidence>
<dbReference type="InterPro" id="IPR001611">
    <property type="entry name" value="Leu-rich_rpt"/>
</dbReference>
<dbReference type="GO" id="GO:0045087">
    <property type="term" value="P:innate immune response"/>
    <property type="evidence" value="ECO:0007669"/>
    <property type="project" value="UniProtKB-KW"/>
</dbReference>
<dbReference type="InterPro" id="IPR000483">
    <property type="entry name" value="Cys-rich_flank_reg_C"/>
</dbReference>
<dbReference type="EMBL" id="MH744548">
    <property type="protein sequence ID" value="QBP05249.1"/>
    <property type="molecule type" value="mRNA"/>
</dbReference>
<evidence type="ECO:0000256" key="14">
    <source>
        <dbReference type="SAM" id="SignalP"/>
    </source>
</evidence>
<feature type="domain" description="TIR" evidence="15">
    <location>
        <begin position="780"/>
        <end position="921"/>
    </location>
</feature>
<dbReference type="SMART" id="SM00255">
    <property type="entry name" value="TIR"/>
    <property type="match status" value="1"/>
</dbReference>
<dbReference type="SMART" id="SM00365">
    <property type="entry name" value="LRR_SD22"/>
    <property type="match status" value="7"/>
</dbReference>
<keyword evidence="5" id="KW-0812">Transmembrane</keyword>
<sequence length="939" mass="108247">MRSQSTFLFSLFSLLLQPHVSLFYSLQNCTIDFDDHSQIVCDHNKLTSVPPGLPKTATSLSVFDNDIQRIRQTDFKGFTRLQFLHLGMNDISHIEEGAFSDLSAVTEIMLSFNELTALTDNTFTGLSNLTSLYLNKNKIYSVSQYAFRPLKELQILDMGSNNLVQISNIINIVTHCPAIKNLSLNSNQLTSFESNLFPTHFLNLTQLDLQSNPLKRFRVHGNVFPSLNELRLPAIMPDCDWDVSDRSLTRVRSLIVELEFGIQVNLQLYKSIFQSVNKAESVYLSYSALESPEGLLPLTCEIPTLQKLDSFLNIIRILNETLLQSCTNLTELHLQTNSMSDLSDCSLCMMKQLTQLSIESNELSKIPTTIRNMSTLTYLSFEQNLITDLHCSDFSHLTSLSELNLNSNRISSLNSCMFKGLENLKILQVKNNFISLQLDSFGFTLAHLTHLNAAENSLRWFQKGTFKSMQSLVELNLKSNRYSIVDNGAFEGLTNLKTLTYSPSYFYIGDFTSFKQLEKLIMFVFYSTLNTTTNNDFSFNMSSLHELNVIVDVSTCFTWTRNLLNSIRNLRVLSFENYCCRVFDDDMFIVSPKLLRLQFINCDQFTHTSKLFHPLKDLNVLDLTNDNIQSLDFLRDANLTKVEKLILKDNKLLVINETVFETLTSLKHLDLSGNPFACNCSNAGFIDWVIRNKQVQVVNAFQYRCSSPPSEEGNFLLDFNVQSCWEFTGFLCFISSSALVLVTLLSSFTYHFLRWQLVYGYYLLLAFLYDSKKRRQGCPYIYDAFVSYNVHDEDWVYRELLPELEGVQGWRLCLHHRDFQPGKPIIENITDAIYSSRKTLCVISRRYLQSEWCSQEIQMASYRLFDEQKDVLILLFLEEISSNQLSPFYRMRKLVKSRTYLSWTQARNHRGLFWEKVQRALECDNEPADSHNPLTANVY</sequence>
<dbReference type="PANTHER" id="PTHR24365:SF522">
    <property type="entry name" value="LOW QUALITY PROTEIN: TOLL-LIKE RECEPTOR 13-RELATED"/>
    <property type="match status" value="1"/>
</dbReference>
<name>A0A482IBT4_BOLPE</name>
<keyword evidence="9" id="KW-1133">Transmembrane helix</keyword>
<organism evidence="16">
    <name type="scientific">Boleophthalmus pectinirostris</name>
    <name type="common">Great blue-spotted mudskipper</name>
    <name type="synonym">Gobius pectinirostris</name>
    <dbReference type="NCBI Taxonomy" id="150288"/>
    <lineage>
        <taxon>Eukaryota</taxon>
        <taxon>Metazoa</taxon>
        <taxon>Chordata</taxon>
        <taxon>Craniata</taxon>
        <taxon>Vertebrata</taxon>
        <taxon>Euteleostomi</taxon>
        <taxon>Actinopterygii</taxon>
        <taxon>Neopterygii</taxon>
        <taxon>Teleostei</taxon>
        <taxon>Neoteleostei</taxon>
        <taxon>Acanthomorphata</taxon>
        <taxon>Gobiaria</taxon>
        <taxon>Gobiiformes</taxon>
        <taxon>Gobioidei</taxon>
        <taxon>Gobiidae</taxon>
        <taxon>Oxudercinae</taxon>
        <taxon>Boleophthalmus</taxon>
    </lineage>
</organism>
<evidence type="ECO:0000256" key="4">
    <source>
        <dbReference type="ARBA" id="ARBA00022614"/>
    </source>
</evidence>
<dbReference type="Gene3D" id="3.40.50.10140">
    <property type="entry name" value="Toll/interleukin-1 receptor homology (TIR) domain"/>
    <property type="match status" value="1"/>
</dbReference>
<keyword evidence="13" id="KW-0395">Inflammatory response</keyword>
<reference evidence="16" key="2">
    <citation type="journal article" date="2019" name="Front. Immunol.">
        <title>Paralogues From the Expanded Tlr11 Gene Family in Mudskipper (Boleophthalmus pectinirostris) Are Under Positive Selection and Respond Differently to LPS/Poly(I:C) Challenge.</title>
        <authorList>
            <person name="Qiu H.T."/>
            <person name="Fernandes J.M."/>
            <person name="Hong W.S."/>
            <person name="Wu H.X."/>
            <person name="Zhang Y.T."/>
            <person name="Huang S."/>
            <person name="Liu D.T."/>
            <person name="Yu H."/>
            <person name="Wang Q."/>
            <person name="You X.X."/>
            <person name="Chen S.X."/>
        </authorList>
    </citation>
    <scope>NUCLEOTIDE SEQUENCE</scope>
</reference>
<feature type="signal peptide" evidence="14">
    <location>
        <begin position="1"/>
        <end position="22"/>
    </location>
</feature>
<evidence type="ECO:0000256" key="10">
    <source>
        <dbReference type="ARBA" id="ARBA00023136"/>
    </source>
</evidence>
<protein>
    <submittedName>
        <fullName evidence="16">Toll-like receptor 23d</fullName>
    </submittedName>
</protein>
<dbReference type="SUPFAM" id="SSF52058">
    <property type="entry name" value="L domain-like"/>
    <property type="match status" value="2"/>
</dbReference>
<dbReference type="GO" id="GO:0002224">
    <property type="term" value="P:toll-like receptor signaling pathway"/>
    <property type="evidence" value="ECO:0007669"/>
    <property type="project" value="TreeGrafter"/>
</dbReference>
<proteinExistence type="evidence at transcript level"/>
<dbReference type="Gene3D" id="3.80.10.10">
    <property type="entry name" value="Ribonuclease Inhibitor"/>
    <property type="match status" value="3"/>
</dbReference>
<keyword evidence="10" id="KW-0472">Membrane</keyword>
<reference evidence="16" key="1">
    <citation type="submission" date="2018-08" db="EMBL/GenBank/DDBJ databases">
        <authorList>
            <person name="Qiu H."/>
        </authorList>
    </citation>
    <scope>NUCLEOTIDE SEQUENCE</scope>
</reference>
<comment type="similarity">
    <text evidence="2">Belongs to the Toll-like receptor family.</text>
</comment>
<keyword evidence="8" id="KW-0391">Immunity</keyword>
<keyword evidence="4" id="KW-0433">Leucine-rich repeat</keyword>
<evidence type="ECO:0000256" key="12">
    <source>
        <dbReference type="ARBA" id="ARBA00023180"/>
    </source>
</evidence>
<feature type="chain" id="PRO_5019858899" evidence="14">
    <location>
        <begin position="23"/>
        <end position="939"/>
    </location>
</feature>
<comment type="subcellular location">
    <subcellularLocation>
        <location evidence="1">Membrane</location>
        <topology evidence="1">Single-pass type I membrane protein</topology>
    </subcellularLocation>
</comment>
<dbReference type="GO" id="GO:0038023">
    <property type="term" value="F:signaling receptor activity"/>
    <property type="evidence" value="ECO:0007669"/>
    <property type="project" value="TreeGrafter"/>
</dbReference>
<evidence type="ECO:0000256" key="11">
    <source>
        <dbReference type="ARBA" id="ARBA00023170"/>
    </source>
</evidence>
<evidence type="ECO:0000256" key="13">
    <source>
        <dbReference type="ARBA" id="ARBA00023198"/>
    </source>
</evidence>
<dbReference type="InterPro" id="IPR032675">
    <property type="entry name" value="LRR_dom_sf"/>
</dbReference>
<evidence type="ECO:0000256" key="6">
    <source>
        <dbReference type="ARBA" id="ARBA00022729"/>
    </source>
</evidence>
<dbReference type="Pfam" id="PF13855">
    <property type="entry name" value="LRR_8"/>
    <property type="match status" value="4"/>
</dbReference>
<keyword evidence="7" id="KW-0677">Repeat</keyword>
<keyword evidence="6 14" id="KW-0732">Signal</keyword>
<dbReference type="Pfam" id="PF01582">
    <property type="entry name" value="TIR"/>
    <property type="match status" value="1"/>
</dbReference>
<gene>
    <name evidence="16" type="primary">TLR23d</name>
</gene>
<evidence type="ECO:0000313" key="16">
    <source>
        <dbReference type="EMBL" id="QBP05249.1"/>
    </source>
</evidence>
<dbReference type="PRINTS" id="PR01537">
    <property type="entry name" value="INTRLKN1R1F"/>
</dbReference>
<dbReference type="InterPro" id="IPR003591">
    <property type="entry name" value="Leu-rich_rpt_typical-subtyp"/>
</dbReference>
<dbReference type="GO" id="GO:0005886">
    <property type="term" value="C:plasma membrane"/>
    <property type="evidence" value="ECO:0007669"/>
    <property type="project" value="TreeGrafter"/>
</dbReference>
<dbReference type="PROSITE" id="PS51450">
    <property type="entry name" value="LRR"/>
    <property type="match status" value="2"/>
</dbReference>
<evidence type="ECO:0000256" key="8">
    <source>
        <dbReference type="ARBA" id="ARBA00022859"/>
    </source>
</evidence>
<evidence type="ECO:0000259" key="15">
    <source>
        <dbReference type="PROSITE" id="PS50104"/>
    </source>
</evidence>
<dbReference type="SUPFAM" id="SSF52200">
    <property type="entry name" value="Toll/Interleukin receptor TIR domain"/>
    <property type="match status" value="1"/>
</dbReference>
<evidence type="ECO:0000256" key="2">
    <source>
        <dbReference type="ARBA" id="ARBA00009634"/>
    </source>
</evidence>
<evidence type="ECO:0000256" key="7">
    <source>
        <dbReference type="ARBA" id="ARBA00022737"/>
    </source>
</evidence>
<dbReference type="SMART" id="SM00082">
    <property type="entry name" value="LRRCT"/>
    <property type="match status" value="1"/>
</dbReference>
<keyword evidence="11 16" id="KW-0675">Receptor</keyword>
<dbReference type="FunFam" id="3.40.50.10140:FF:000001">
    <property type="entry name" value="Toll-like receptor 2"/>
    <property type="match status" value="1"/>
</dbReference>
<evidence type="ECO:0000256" key="5">
    <source>
        <dbReference type="ARBA" id="ARBA00022692"/>
    </source>
</evidence>
<accession>A0A482IBT4</accession>
<dbReference type="FunFam" id="3.80.10.10:FF:000770">
    <property type="entry name" value="Uncharacterized protein"/>
    <property type="match status" value="1"/>
</dbReference>
<dbReference type="InterPro" id="IPR035897">
    <property type="entry name" value="Toll_tir_struct_dom_sf"/>
</dbReference>
<evidence type="ECO:0000256" key="1">
    <source>
        <dbReference type="ARBA" id="ARBA00004479"/>
    </source>
</evidence>
<dbReference type="GO" id="GO:0006954">
    <property type="term" value="P:inflammatory response"/>
    <property type="evidence" value="ECO:0007669"/>
    <property type="project" value="UniProtKB-KW"/>
</dbReference>
<evidence type="ECO:0000256" key="3">
    <source>
        <dbReference type="ARBA" id="ARBA00022588"/>
    </source>
</evidence>
<keyword evidence="12" id="KW-0325">Glycoprotein</keyword>